<evidence type="ECO:0000313" key="3">
    <source>
        <dbReference type="Proteomes" id="UP000275321"/>
    </source>
</evidence>
<organism evidence="2 3">
    <name type="scientific">Enterobacter cloacae</name>
    <dbReference type="NCBI Taxonomy" id="550"/>
    <lineage>
        <taxon>Bacteria</taxon>
        <taxon>Pseudomonadati</taxon>
        <taxon>Pseudomonadota</taxon>
        <taxon>Gammaproteobacteria</taxon>
        <taxon>Enterobacterales</taxon>
        <taxon>Enterobacteriaceae</taxon>
        <taxon>Enterobacter</taxon>
        <taxon>Enterobacter cloacae complex</taxon>
    </lineage>
</organism>
<feature type="compositionally biased region" description="Basic and acidic residues" evidence="1">
    <location>
        <begin position="26"/>
        <end position="35"/>
    </location>
</feature>
<name>A0A3R9AP30_ENTCL</name>
<feature type="region of interest" description="Disordered" evidence="1">
    <location>
        <begin position="1"/>
        <end position="35"/>
    </location>
</feature>
<comment type="caution">
    <text evidence="2">The sequence shown here is derived from an EMBL/GenBank/DDBJ whole genome shotgun (WGS) entry which is preliminary data.</text>
</comment>
<evidence type="ECO:0000313" key="2">
    <source>
        <dbReference type="EMBL" id="RSB29129.1"/>
    </source>
</evidence>
<dbReference type="Proteomes" id="UP000275321">
    <property type="component" value="Unassembled WGS sequence"/>
</dbReference>
<dbReference type="EMBL" id="RHWT01000026">
    <property type="protein sequence ID" value="RSB29129.1"/>
    <property type="molecule type" value="Genomic_DNA"/>
</dbReference>
<gene>
    <name evidence="2" type="ORF">EGK68_17465</name>
</gene>
<sequence length="62" mass="7086">MKPNRTGNCSGRPTRAETIPRQALPPEERRRQRHQDQEFIKAMNEFTAKAGLLSDDPYFGGL</sequence>
<feature type="compositionally biased region" description="Polar residues" evidence="1">
    <location>
        <begin position="1"/>
        <end position="11"/>
    </location>
</feature>
<dbReference type="AlphaFoldDB" id="A0A3R9AP30"/>
<reference evidence="2 3" key="1">
    <citation type="submission" date="2018-10" db="EMBL/GenBank/DDBJ databases">
        <title>Transmission dynamics of multidrug resistant bacteria on intensive care unit surfaces.</title>
        <authorList>
            <person name="D'Souza A.W."/>
            <person name="Potter R.F."/>
            <person name="Wallace M."/>
            <person name="Shupe A."/>
            <person name="Patel S."/>
            <person name="Sun S."/>
            <person name="Gul D."/>
            <person name="Kwon J.H."/>
            <person name="Andleeb S."/>
            <person name="Burnham C.-A.D."/>
            <person name="Dantas G."/>
        </authorList>
    </citation>
    <scope>NUCLEOTIDE SEQUENCE [LARGE SCALE GENOMIC DNA]</scope>
    <source>
        <strain evidence="2 3">EC_073</strain>
    </source>
</reference>
<proteinExistence type="predicted"/>
<protein>
    <submittedName>
        <fullName evidence="2">Uncharacterized protein</fullName>
    </submittedName>
</protein>
<evidence type="ECO:0000256" key="1">
    <source>
        <dbReference type="SAM" id="MobiDB-lite"/>
    </source>
</evidence>
<accession>A0A3R9AP30</accession>